<dbReference type="Gene3D" id="2.30.60.10">
    <property type="entry name" value="Cyanovirin-N"/>
    <property type="match status" value="1"/>
</dbReference>
<sequence>MHLLAQIVLFASSAILAAGWRRSANPPLNGTFADVCGYGGGRLTEGRWLGAYCRNNQVEVYNYTYTWIDLNLCVANNDGQLIAYNNGNYTSSCGNCTVFVQSKTLLLNCICWNSAKQYTNSSLDLNTTVYDVDGCAGCFDHLGNKTLRGP</sequence>
<accession>A0A3S4EXS0</accession>
<dbReference type="InterPro" id="IPR036673">
    <property type="entry name" value="Cyanovirin-N_sf"/>
</dbReference>
<dbReference type="AlphaFoldDB" id="A0A3S4EXS0"/>
<proteinExistence type="predicted"/>
<dbReference type="SUPFAM" id="SSF51322">
    <property type="entry name" value="Cyanovirin-N"/>
    <property type="match status" value="1"/>
</dbReference>
<name>A0A3S4EXS0_9PEZI</name>
<dbReference type="Proteomes" id="UP000289323">
    <property type="component" value="Unassembled WGS sequence"/>
</dbReference>
<evidence type="ECO:0000313" key="3">
    <source>
        <dbReference type="EMBL" id="SPQ18906.1"/>
    </source>
</evidence>
<evidence type="ECO:0000313" key="4">
    <source>
        <dbReference type="Proteomes" id="UP000289323"/>
    </source>
</evidence>
<dbReference type="Pfam" id="PF08881">
    <property type="entry name" value="CVNH"/>
    <property type="match status" value="1"/>
</dbReference>
<dbReference type="InterPro" id="IPR011058">
    <property type="entry name" value="Cyanovirin-N"/>
</dbReference>
<keyword evidence="1" id="KW-0732">Signal</keyword>
<feature type="chain" id="PRO_5018569677" evidence="1">
    <location>
        <begin position="20"/>
        <end position="150"/>
    </location>
</feature>
<gene>
    <name evidence="3" type="ORF">TT172_LOCUS1325</name>
</gene>
<dbReference type="EMBL" id="OUUZ01000001">
    <property type="protein sequence ID" value="SPQ18906.1"/>
    <property type="molecule type" value="Genomic_DNA"/>
</dbReference>
<feature type="signal peptide" evidence="1">
    <location>
        <begin position="1"/>
        <end position="19"/>
    </location>
</feature>
<feature type="domain" description="Cyanovirin-N" evidence="2">
    <location>
        <begin position="45"/>
        <end position="134"/>
    </location>
</feature>
<protein>
    <submittedName>
        <fullName evidence="3">Dc3f1ac8-3c6d-4495-97bb-17721c5b5732</fullName>
    </submittedName>
</protein>
<reference evidence="3 4" key="1">
    <citation type="submission" date="2018-04" db="EMBL/GenBank/DDBJ databases">
        <authorList>
            <person name="Huttner S."/>
            <person name="Dainat J."/>
        </authorList>
    </citation>
    <scope>NUCLEOTIDE SEQUENCE [LARGE SCALE GENOMIC DNA]</scope>
</reference>
<evidence type="ECO:0000259" key="2">
    <source>
        <dbReference type="Pfam" id="PF08881"/>
    </source>
</evidence>
<evidence type="ECO:0000256" key="1">
    <source>
        <dbReference type="SAM" id="SignalP"/>
    </source>
</evidence>
<organism evidence="3 4">
    <name type="scientific">Thermothielavioides terrestris</name>
    <dbReference type="NCBI Taxonomy" id="2587410"/>
    <lineage>
        <taxon>Eukaryota</taxon>
        <taxon>Fungi</taxon>
        <taxon>Dikarya</taxon>
        <taxon>Ascomycota</taxon>
        <taxon>Pezizomycotina</taxon>
        <taxon>Sordariomycetes</taxon>
        <taxon>Sordariomycetidae</taxon>
        <taxon>Sordariales</taxon>
        <taxon>Chaetomiaceae</taxon>
        <taxon>Thermothielavioides</taxon>
    </lineage>
</organism>